<feature type="transmembrane region" description="Helical" evidence="1">
    <location>
        <begin position="260"/>
        <end position="279"/>
    </location>
</feature>
<dbReference type="KEGG" id="ams:AMIS_68210"/>
<keyword evidence="1" id="KW-0472">Membrane</keyword>
<feature type="transmembrane region" description="Helical" evidence="1">
    <location>
        <begin position="67"/>
        <end position="85"/>
    </location>
</feature>
<dbReference type="AlphaFoldDB" id="I0HGA4"/>
<gene>
    <name evidence="2" type="ordered locus">AMIS_68210</name>
</gene>
<organism evidence="2 3">
    <name type="scientific">Actinoplanes missouriensis (strain ATCC 14538 / DSM 43046 / CBS 188.64 / JCM 3121 / NBRC 102363 / NCIMB 12654 / NRRL B-3342 / UNCC 431)</name>
    <dbReference type="NCBI Taxonomy" id="512565"/>
    <lineage>
        <taxon>Bacteria</taxon>
        <taxon>Bacillati</taxon>
        <taxon>Actinomycetota</taxon>
        <taxon>Actinomycetes</taxon>
        <taxon>Micromonosporales</taxon>
        <taxon>Micromonosporaceae</taxon>
        <taxon>Actinoplanes</taxon>
    </lineage>
</organism>
<evidence type="ECO:0000313" key="2">
    <source>
        <dbReference type="EMBL" id="BAL92041.1"/>
    </source>
</evidence>
<feature type="transmembrane region" description="Helical" evidence="1">
    <location>
        <begin position="478"/>
        <end position="500"/>
    </location>
</feature>
<feature type="transmembrane region" description="Helical" evidence="1">
    <location>
        <begin position="291"/>
        <end position="322"/>
    </location>
</feature>
<feature type="transmembrane region" description="Helical" evidence="1">
    <location>
        <begin position="520"/>
        <end position="542"/>
    </location>
</feature>
<dbReference type="STRING" id="512565.AMIS_68210"/>
<accession>I0HGA4</accession>
<feature type="transmembrane region" description="Helical" evidence="1">
    <location>
        <begin position="386"/>
        <end position="408"/>
    </location>
</feature>
<evidence type="ECO:0000313" key="3">
    <source>
        <dbReference type="Proteomes" id="UP000007882"/>
    </source>
</evidence>
<feature type="transmembrane region" description="Helical" evidence="1">
    <location>
        <begin position="105"/>
        <end position="123"/>
    </location>
</feature>
<dbReference type="EMBL" id="AP012319">
    <property type="protein sequence ID" value="BAL92041.1"/>
    <property type="molecule type" value="Genomic_DNA"/>
</dbReference>
<feature type="transmembrane region" description="Helical" evidence="1">
    <location>
        <begin position="452"/>
        <end position="471"/>
    </location>
</feature>
<feature type="transmembrane region" description="Helical" evidence="1">
    <location>
        <begin position="334"/>
        <end position="354"/>
    </location>
</feature>
<dbReference type="PATRIC" id="fig|512565.3.peg.6820"/>
<keyword evidence="1" id="KW-1133">Transmembrane helix</keyword>
<proteinExistence type="predicted"/>
<protein>
    <submittedName>
        <fullName evidence="2">Uncharacterized protein</fullName>
    </submittedName>
</protein>
<name>I0HGA4_ACTM4</name>
<evidence type="ECO:0000256" key="1">
    <source>
        <dbReference type="SAM" id="Phobius"/>
    </source>
</evidence>
<feature type="transmembrane region" description="Helical" evidence="1">
    <location>
        <begin position="218"/>
        <end position="239"/>
    </location>
</feature>
<sequence length="745" mass="80357">MSYYGVGERAQLAFAAYSLGCVTLPGTLIWRALQGRSGYLPLDAAFGTAAGFAVELPVYMLARQADLPFAVLAWPILTVVAFAAVPRLRRFWRGNGERMPLGASWSAALGTSFILISGALTVFRWNPLSGRNYGAMHVDFPFQFALVGEFKHDVPLNTPWVSGVELVYHWYVYAHGAAASWISGVEPQVLIMRLLPVPMIAVFLLAVIGLVHRITGRWWPGNVAILLMLVAAVTVPSGWSAKPMDAIVFIDNLWVSPTQTFAAFFAIVAIYVLCGIFQAPEGAERRRPVPWIVLAVLIGAMAGAKATFVPMLICGLLLALFFRLVQRKRPGPELPALLISLGWLAFAQLILYGSGSQGTEVNPLQTVKYSVLGRAVMGTQNALNDWGTLAALTGISLGACLLGWASMAGLLRRGWRTDPIVHVMLGFAVAGLGALYILAHPGMSQTYFGRSATPYLGILAALGLAALLPAGKRAPGRFFAVAALGAAGGAAVLLVIRATVGEKGPVEPLAGFTVEQATRPYLVLLAAIAGLVALVVVVALLVKLGRAQVLAVATIAVTAIAVTSGVVTNRNVWDALTSGKSQRDLVSDTSVIAMPRGAIKAGRWLRDHSHPRDLVATNSHCRQGYSPCDSRDFWLAAFSERQVVLEGWSYTEPAFSTGGLWDRTLYRSTFWDPALLQRNDEVFTDPTAERVKDFTAQHRVRWLVAVGSVPVPDPDRKGEVWASPELAQFATERYRAGDVTVYEVR</sequence>
<dbReference type="HOGENOM" id="CLU_358556_0_0_11"/>
<feature type="transmembrane region" description="Helical" evidence="1">
    <location>
        <begin position="39"/>
        <end position="60"/>
    </location>
</feature>
<keyword evidence="1" id="KW-0812">Transmembrane</keyword>
<feature type="transmembrane region" description="Helical" evidence="1">
    <location>
        <begin position="420"/>
        <end position="440"/>
    </location>
</feature>
<dbReference type="Proteomes" id="UP000007882">
    <property type="component" value="Chromosome"/>
</dbReference>
<reference evidence="2 3" key="1">
    <citation type="submission" date="2012-02" db="EMBL/GenBank/DDBJ databases">
        <title>Complete genome sequence of Actinoplanes missouriensis 431 (= NBRC 102363).</title>
        <authorList>
            <person name="Ohnishi Y."/>
            <person name="Ishikawa J."/>
            <person name="Sekine M."/>
            <person name="Hosoyama A."/>
            <person name="Harada T."/>
            <person name="Narita H."/>
            <person name="Hata T."/>
            <person name="Konno Y."/>
            <person name="Tutikane K."/>
            <person name="Fujita N."/>
            <person name="Horinouchi S."/>
            <person name="Hayakawa M."/>
        </authorList>
    </citation>
    <scope>NUCLEOTIDE SEQUENCE [LARGE SCALE GENOMIC DNA]</scope>
    <source>
        <strain evidence="3">ATCC 14538 / DSM 43046 / CBS 188.64 / JCM 3121 / NBRC 102363 / NCIMB 12654 / NRRL B-3342 / UNCC 431</strain>
    </source>
</reference>
<dbReference type="eggNOG" id="ENOG502ZKC6">
    <property type="taxonomic scope" value="Bacteria"/>
</dbReference>
<feature type="transmembrane region" description="Helical" evidence="1">
    <location>
        <begin position="190"/>
        <end position="212"/>
    </location>
</feature>
<feature type="transmembrane region" description="Helical" evidence="1">
    <location>
        <begin position="12"/>
        <end position="33"/>
    </location>
</feature>
<keyword evidence="3" id="KW-1185">Reference proteome</keyword>
<feature type="transmembrane region" description="Helical" evidence="1">
    <location>
        <begin position="549"/>
        <end position="567"/>
    </location>
</feature>